<dbReference type="AlphaFoldDB" id="A0A3Q1H311"/>
<feature type="transmembrane region" description="Helical" evidence="11">
    <location>
        <begin position="841"/>
        <end position="862"/>
    </location>
</feature>
<feature type="transmembrane region" description="Helical" evidence="11">
    <location>
        <begin position="772"/>
        <end position="792"/>
    </location>
</feature>
<dbReference type="Ensembl" id="ENSATET00000001912.3">
    <property type="protein sequence ID" value="ENSATEP00000001889.1"/>
    <property type="gene ID" value="ENSATEG00000001360.3"/>
</dbReference>
<evidence type="ECO:0000259" key="14">
    <source>
        <dbReference type="PROSITE" id="PS50221"/>
    </source>
</evidence>
<comment type="subcellular location">
    <subcellularLocation>
        <location evidence="1">Membrane</location>
        <topology evidence="1">Multi-pass membrane protein</topology>
    </subcellularLocation>
</comment>
<evidence type="ECO:0000313" key="17">
    <source>
        <dbReference type="Ensembl" id="ENSATEP00000001889.1"/>
    </source>
</evidence>
<feature type="domain" description="GAIN-B" evidence="14">
    <location>
        <begin position="586"/>
        <end position="727"/>
    </location>
</feature>
<dbReference type="PROSITE" id="PS50024">
    <property type="entry name" value="SEA"/>
    <property type="match status" value="1"/>
</dbReference>
<reference evidence="17" key="3">
    <citation type="submission" date="2025-09" db="UniProtKB">
        <authorList>
            <consortium name="Ensembl"/>
        </authorList>
    </citation>
    <scope>IDENTIFICATION</scope>
</reference>
<evidence type="ECO:0000256" key="6">
    <source>
        <dbReference type="ARBA" id="ARBA00023136"/>
    </source>
</evidence>
<evidence type="ECO:0000256" key="7">
    <source>
        <dbReference type="ARBA" id="ARBA00023157"/>
    </source>
</evidence>
<dbReference type="InterPro" id="IPR046338">
    <property type="entry name" value="GAIN_dom_sf"/>
</dbReference>
<keyword evidence="12" id="KW-0732">Signal</keyword>
<keyword evidence="7" id="KW-1015">Disulfide bond</keyword>
<feature type="transmembrane region" description="Helical" evidence="11">
    <location>
        <begin position="966"/>
        <end position="988"/>
    </location>
</feature>
<dbReference type="InterPro" id="IPR000082">
    <property type="entry name" value="SEA_dom"/>
</dbReference>
<keyword evidence="3 11" id="KW-0812">Transmembrane</keyword>
<evidence type="ECO:0000256" key="1">
    <source>
        <dbReference type="ARBA" id="ARBA00004141"/>
    </source>
</evidence>
<dbReference type="PANTHER" id="PTHR45813">
    <property type="entry name" value="IG-LIKE DOMAIN-CONTAINING PROTEIN"/>
    <property type="match status" value="1"/>
</dbReference>
<reference evidence="17" key="2">
    <citation type="submission" date="2025-08" db="UniProtKB">
        <authorList>
            <consortium name="Ensembl"/>
        </authorList>
    </citation>
    <scope>IDENTIFICATION</scope>
</reference>
<evidence type="ECO:0000256" key="10">
    <source>
        <dbReference type="ARBA" id="ARBA00023224"/>
    </source>
</evidence>
<dbReference type="SMART" id="SM00303">
    <property type="entry name" value="GPS"/>
    <property type="match status" value="1"/>
</dbReference>
<dbReference type="Gene3D" id="2.60.220.50">
    <property type="match status" value="1"/>
</dbReference>
<dbReference type="SUPFAM" id="SSF81321">
    <property type="entry name" value="Family A G protein-coupled receptor-like"/>
    <property type="match status" value="1"/>
</dbReference>
<dbReference type="GO" id="GO:0007189">
    <property type="term" value="P:adenylate cyclase-activating G protein-coupled receptor signaling pathway"/>
    <property type="evidence" value="ECO:0007669"/>
    <property type="project" value="TreeGrafter"/>
</dbReference>
<evidence type="ECO:0000313" key="18">
    <source>
        <dbReference type="Proteomes" id="UP000265040"/>
    </source>
</evidence>
<evidence type="ECO:0000259" key="13">
    <source>
        <dbReference type="PROSITE" id="PS50024"/>
    </source>
</evidence>
<evidence type="ECO:0000256" key="8">
    <source>
        <dbReference type="ARBA" id="ARBA00023170"/>
    </source>
</evidence>
<dbReference type="PROSITE" id="PS50261">
    <property type="entry name" value="G_PROTEIN_RECEP_F2_4"/>
    <property type="match status" value="1"/>
</dbReference>
<dbReference type="InterPro" id="IPR051587">
    <property type="entry name" value="Adhesion_GPCR"/>
</dbReference>
<dbReference type="Gene3D" id="1.20.1070.10">
    <property type="entry name" value="Rhodopsin 7-helix transmembrane proteins"/>
    <property type="match status" value="1"/>
</dbReference>
<keyword evidence="6 11" id="KW-0472">Membrane</keyword>
<dbReference type="PROSITE" id="PS50221">
    <property type="entry name" value="GAIN_B"/>
    <property type="match status" value="1"/>
</dbReference>
<dbReference type="PANTHER" id="PTHR45813:SF2">
    <property type="entry name" value="ADHESION G-PROTEIN COUPLED RECEPTOR F3"/>
    <property type="match status" value="1"/>
</dbReference>
<dbReference type="GeneID" id="113147976"/>
<dbReference type="GeneTree" id="ENSGT00940000154603"/>
<dbReference type="PRINTS" id="PR00249">
    <property type="entry name" value="GPCRSECRETIN"/>
</dbReference>
<sequence length="1026" mass="113836">MENRIRMQIFIFFYILGLNIFQASGADNSTQMQYFTVTIEKNAFNNITAILTRFDMDDLVVDRINMTTNCTQVGITTMCTCLPGYKWSDKVCQSSHSCCDNSCNFTNKAPMCIANSTVNIKGSISLSSLDYQNCLADTSTPQYKSCNEALKLKLQRVYSTLRGFDALHITKYSVGSVIAAFDIIISAISTQDLFNKSQALTKDLNATLNMQTTGVVQMSIPSYSVCYTSQHTVTCTSEDDLGVNPIWKLKRQNVEYDITNGTEAQVTSQPRITKVDLKRITELWEGEYTCSYKIQSDSLTITHKASAVLDVALLPKTDISTSPQFPYCTKNSDLLTVKLSCKIAPNNDSYNVTWDKKDIIAAIIPETYSTGQTDFSATTVVSCNSKDTAEVTCIFKNTCNNDLTSTQEQQQNTSTTINIIPVGGTHCNSDGVWKETKAGYTAVIQCSGAAGQILRPCSILGVWEQEDSQCVNQNLYNVLQKAIIVDIGLGSLDGNAATVFSQLQGATNNSRTINSFANINTSVQVLVSLSGKLQEISNTSTVNDFLTSSSNLLDRSLNNSWTNYKNNNQTLAETYLDSVERLIYMSNLTSESKKTNIAVGTCNEKGCNNTVFNVNVTLEGSNTGIVKTTGFQQLQDYLPHSDNNSQPNSIVVSITTENKQNSVMITIDFPLLSPRPRNVQMQCVAWDNNTHSWSQNGCEWQGANNLGRCICNHLSSFAILMSRYPLQIDGETEITYTGLCVSIISLLISLVIEMTVWSAVVKTNTLYLRHTAHINISLCLIIADCCFLASSIDKIPEIWCQTFVVLKHFCYLAMFFWMLCLSSTLLHQAVFLFHNVSKKNYLRFSLVLGYVCPFLIVFITFLTNNSGAEGSYYNRDGCWLVYNGLLQGSIFTFILPIGIIIFINVFSMLVVIMKLLDHPKSTDKSLEKEKGAAKTVLRTVILLTPIFGITWSLGFAVMILDLTSGNIVFIVNYAFILLNAFQGLFILLTTCLGDKMVREAVLNRLRKKTSASMSESSSKLDSSWKK</sequence>
<name>A0A3Q1H311_ANATE</name>
<dbReference type="OMA" id="REGIWGD"/>
<organism evidence="17 18">
    <name type="scientific">Anabas testudineus</name>
    <name type="common">Climbing perch</name>
    <name type="synonym">Anthias testudineus</name>
    <dbReference type="NCBI Taxonomy" id="64144"/>
    <lineage>
        <taxon>Eukaryota</taxon>
        <taxon>Metazoa</taxon>
        <taxon>Chordata</taxon>
        <taxon>Craniata</taxon>
        <taxon>Vertebrata</taxon>
        <taxon>Euteleostomi</taxon>
        <taxon>Actinopterygii</taxon>
        <taxon>Neopterygii</taxon>
        <taxon>Teleostei</taxon>
        <taxon>Neoteleostei</taxon>
        <taxon>Acanthomorphata</taxon>
        <taxon>Anabantaria</taxon>
        <taxon>Anabantiformes</taxon>
        <taxon>Anabantoidei</taxon>
        <taxon>Anabantidae</taxon>
        <taxon>Anabas</taxon>
    </lineage>
</organism>
<evidence type="ECO:0000256" key="4">
    <source>
        <dbReference type="ARBA" id="ARBA00022989"/>
    </source>
</evidence>
<dbReference type="FunFam" id="1.20.1070.10:FF:000058">
    <property type="entry name" value="Adhesion G protein-coupled receptor F5"/>
    <property type="match status" value="1"/>
</dbReference>
<reference evidence="17" key="1">
    <citation type="submission" date="2021-04" db="EMBL/GenBank/DDBJ databases">
        <authorList>
            <consortium name="Wellcome Sanger Institute Data Sharing"/>
        </authorList>
    </citation>
    <scope>NUCLEOTIDE SEQUENCE [LARGE SCALE GENOMIC DNA]</scope>
</reference>
<evidence type="ECO:0000256" key="12">
    <source>
        <dbReference type="SAM" id="SignalP"/>
    </source>
</evidence>
<dbReference type="Pfam" id="PF01825">
    <property type="entry name" value="GPS"/>
    <property type="match status" value="1"/>
</dbReference>
<keyword evidence="5" id="KW-0297">G-protein coupled receptor</keyword>
<dbReference type="GO" id="GO:0004930">
    <property type="term" value="F:G protein-coupled receptor activity"/>
    <property type="evidence" value="ECO:0007669"/>
    <property type="project" value="UniProtKB-KW"/>
</dbReference>
<keyword evidence="18" id="KW-1185">Reference proteome</keyword>
<dbReference type="InterPro" id="IPR017981">
    <property type="entry name" value="GPCR_2-like_7TM"/>
</dbReference>
<dbReference type="InterPro" id="IPR007110">
    <property type="entry name" value="Ig-like_dom"/>
</dbReference>
<keyword evidence="8" id="KW-0675">Receptor</keyword>
<accession>A0A3Q1H311</accession>
<feature type="chain" id="PRO_5018743025" evidence="12">
    <location>
        <begin position="26"/>
        <end position="1026"/>
    </location>
</feature>
<feature type="signal peptide" evidence="12">
    <location>
        <begin position="1"/>
        <end position="25"/>
    </location>
</feature>
<evidence type="ECO:0000256" key="2">
    <source>
        <dbReference type="ARBA" id="ARBA00007343"/>
    </source>
</evidence>
<dbReference type="SUPFAM" id="SSF111418">
    <property type="entry name" value="Hormone receptor domain"/>
    <property type="match status" value="1"/>
</dbReference>
<dbReference type="InterPro" id="IPR057244">
    <property type="entry name" value="GAIN_B"/>
</dbReference>
<dbReference type="CTD" id="101886922"/>
<dbReference type="Pfam" id="PF00002">
    <property type="entry name" value="7tm_2"/>
    <property type="match status" value="1"/>
</dbReference>
<evidence type="ECO:0000256" key="3">
    <source>
        <dbReference type="ARBA" id="ARBA00022692"/>
    </source>
</evidence>
<keyword evidence="9" id="KW-0325">Glycoprotein</keyword>
<dbReference type="OrthoDB" id="10040049at2759"/>
<dbReference type="GO" id="GO:0016020">
    <property type="term" value="C:membrane"/>
    <property type="evidence" value="ECO:0007669"/>
    <property type="project" value="UniProtKB-SubCell"/>
</dbReference>
<dbReference type="InterPro" id="IPR000203">
    <property type="entry name" value="GPS"/>
</dbReference>
<feature type="transmembrane region" description="Helical" evidence="11">
    <location>
        <begin position="736"/>
        <end position="760"/>
    </location>
</feature>
<dbReference type="InterPro" id="IPR036445">
    <property type="entry name" value="GPCR_2_extracell_dom_sf"/>
</dbReference>
<evidence type="ECO:0000256" key="9">
    <source>
        <dbReference type="ARBA" id="ARBA00023180"/>
    </source>
</evidence>
<comment type="similarity">
    <text evidence="2">Belongs to the G-protein coupled receptor 2 family. Adhesion G-protein coupled receptor (ADGR) subfamily.</text>
</comment>
<dbReference type="RefSeq" id="XP_026195159.1">
    <property type="nucleotide sequence ID" value="XM_026339374.1"/>
</dbReference>
<proteinExistence type="inferred from homology"/>
<feature type="domain" description="G-protein coupled receptors family 2 profile 2" evidence="15">
    <location>
        <begin position="731"/>
        <end position="994"/>
    </location>
</feature>
<evidence type="ECO:0000259" key="16">
    <source>
        <dbReference type="PROSITE" id="PS50835"/>
    </source>
</evidence>
<feature type="transmembrane region" description="Helical" evidence="11">
    <location>
        <begin position="890"/>
        <end position="916"/>
    </location>
</feature>
<feature type="domain" description="SEA" evidence="13">
    <location>
        <begin position="116"/>
        <end position="230"/>
    </location>
</feature>
<feature type="transmembrane region" description="Helical" evidence="11">
    <location>
        <begin position="936"/>
        <end position="960"/>
    </location>
</feature>
<dbReference type="InParanoid" id="A0A3Q1H311"/>
<keyword evidence="10" id="KW-0807">Transducer</keyword>
<feature type="transmembrane region" description="Helical" evidence="11">
    <location>
        <begin position="812"/>
        <end position="834"/>
    </location>
</feature>
<keyword evidence="4 11" id="KW-1133">Transmembrane helix</keyword>
<dbReference type="PROSITE" id="PS50835">
    <property type="entry name" value="IG_LIKE"/>
    <property type="match status" value="1"/>
</dbReference>
<evidence type="ECO:0000256" key="5">
    <source>
        <dbReference type="ARBA" id="ARBA00023040"/>
    </source>
</evidence>
<evidence type="ECO:0000259" key="15">
    <source>
        <dbReference type="PROSITE" id="PS50261"/>
    </source>
</evidence>
<feature type="domain" description="Ig-like" evidence="16">
    <location>
        <begin position="315"/>
        <end position="414"/>
    </location>
</feature>
<dbReference type="GO" id="GO:0007166">
    <property type="term" value="P:cell surface receptor signaling pathway"/>
    <property type="evidence" value="ECO:0007669"/>
    <property type="project" value="InterPro"/>
</dbReference>
<dbReference type="Proteomes" id="UP000265040">
    <property type="component" value="Chromosome 22"/>
</dbReference>
<evidence type="ECO:0000256" key="11">
    <source>
        <dbReference type="SAM" id="Phobius"/>
    </source>
</evidence>
<protein>
    <submittedName>
        <fullName evidence="17">Uncharacterized protein</fullName>
    </submittedName>
</protein>
<dbReference type="InterPro" id="IPR000832">
    <property type="entry name" value="GPCR_2_secretin-like"/>
</dbReference>